<proteinExistence type="predicted"/>
<comment type="caution">
    <text evidence="1">The sequence shown here is derived from an EMBL/GenBank/DDBJ whole genome shotgun (WGS) entry which is preliminary data.</text>
</comment>
<sequence length="49" mass="5770">MITAFCKDFFASFCQYAENSFYGNALKHILLSFVLQRLWQDCGVKEKKE</sequence>
<reference evidence="1" key="2">
    <citation type="journal article" date="2024" name="Toxins">
        <title>Genome Sequence Analysis of Native Xenorhabdus Strains Isolated from Entomopathogenic Nematodes in Argentina.</title>
        <authorList>
            <person name="Palma L."/>
            <person name="Frizzo L."/>
            <person name="Kaiser S."/>
            <person name="Berry C."/>
            <person name="Caballero P."/>
            <person name="Bode H.B."/>
            <person name="Del Valle E.E."/>
        </authorList>
    </citation>
    <scope>NUCLEOTIDE SEQUENCE</scope>
    <source>
        <strain evidence="1">M</strain>
    </source>
</reference>
<dbReference type="EMBL" id="JACXBF010000060">
    <property type="protein sequence ID" value="MBD2799312.1"/>
    <property type="molecule type" value="Genomic_DNA"/>
</dbReference>
<reference evidence="1" key="1">
    <citation type="submission" date="2020-09" db="EMBL/GenBank/DDBJ databases">
        <authorList>
            <person name="Palma L."/>
            <person name="Caballero P."/>
            <person name="Berry C."/>
            <person name="Del Valle E."/>
        </authorList>
    </citation>
    <scope>NUCLEOTIDE SEQUENCE</scope>
    <source>
        <strain evidence="1">M</strain>
    </source>
</reference>
<gene>
    <name evidence="1" type="ORF">ID854_02250</name>
</gene>
<name>A0AAW3YMS0_9GAMM</name>
<evidence type="ECO:0000313" key="1">
    <source>
        <dbReference type="EMBL" id="MBD2799312.1"/>
    </source>
</evidence>
<dbReference type="Proteomes" id="UP001193920">
    <property type="component" value="Unassembled WGS sequence"/>
</dbReference>
<protein>
    <submittedName>
        <fullName evidence="1">Uncharacterized protein</fullName>
    </submittedName>
</protein>
<dbReference type="AlphaFoldDB" id="A0AAW3YMS0"/>
<dbReference type="RefSeq" id="WP_156935903.1">
    <property type="nucleotide sequence ID" value="NZ_CAWNPE010000001.1"/>
</dbReference>
<dbReference type="GeneID" id="97127035"/>
<accession>A0AAW3YMS0</accession>
<organism evidence="1">
    <name type="scientific">Xenorhabdus szentirmaii</name>
    <dbReference type="NCBI Taxonomy" id="290112"/>
    <lineage>
        <taxon>Bacteria</taxon>
        <taxon>Pseudomonadati</taxon>
        <taxon>Pseudomonadota</taxon>
        <taxon>Gammaproteobacteria</taxon>
        <taxon>Enterobacterales</taxon>
        <taxon>Morganellaceae</taxon>
        <taxon>Xenorhabdus</taxon>
    </lineage>
</organism>